<dbReference type="Proteomes" id="UP000190626">
    <property type="component" value="Unassembled WGS sequence"/>
</dbReference>
<dbReference type="RefSeq" id="WP_158082190.1">
    <property type="nucleotide sequence ID" value="NZ_MBTG01000021.1"/>
</dbReference>
<dbReference type="EMBL" id="MBTG01000021">
    <property type="protein sequence ID" value="OPH54716.1"/>
    <property type="molecule type" value="Genomic_DNA"/>
</dbReference>
<name>A0A1V4HGS7_9BACL</name>
<dbReference type="PROSITE" id="PS01124">
    <property type="entry name" value="HTH_ARAC_FAMILY_2"/>
    <property type="match status" value="1"/>
</dbReference>
<protein>
    <recommendedName>
        <fullName evidence="4">HTH araC/xylS-type domain-containing protein</fullName>
    </recommendedName>
</protein>
<dbReference type="InterPro" id="IPR018060">
    <property type="entry name" value="HTH_AraC"/>
</dbReference>
<dbReference type="Pfam" id="PF12833">
    <property type="entry name" value="HTH_18"/>
    <property type="match status" value="1"/>
</dbReference>
<keyword evidence="6" id="KW-1185">Reference proteome</keyword>
<feature type="domain" description="HTH araC/xylS-type" evidence="4">
    <location>
        <begin position="159"/>
        <end position="257"/>
    </location>
</feature>
<evidence type="ECO:0000313" key="6">
    <source>
        <dbReference type="Proteomes" id="UP000190626"/>
    </source>
</evidence>
<dbReference type="AlphaFoldDB" id="A0A1V4HGS7"/>
<sequence>MALHEMSMKLISHVYWHQKTAFMLDVDQYSSWTMFAVEEGRFEYKIGEHEGDAGFGDLVICPPRIPFGRKTCGPLSFHFLQFVWLSDRSSEYEGEWQGKLTVQDRERLASDYRYLRQLQGWDEEITLHKQHMVMDLLRMVRIEQSSQQKALIETDELMEHARRFIMDHAYESLSMLDVAERVGLTAVQLTRKFRKAFAQTPSEFLNEIRLARARHLLEGSTLTLDAIAAKCGYENGFYLSRVFTQKIGMAPSVYRSRHRV</sequence>
<keyword evidence="2" id="KW-0238">DNA-binding</keyword>
<organism evidence="5 6">
    <name type="scientific">Paenibacillus ferrarius</name>
    <dbReference type="NCBI Taxonomy" id="1469647"/>
    <lineage>
        <taxon>Bacteria</taxon>
        <taxon>Bacillati</taxon>
        <taxon>Bacillota</taxon>
        <taxon>Bacilli</taxon>
        <taxon>Bacillales</taxon>
        <taxon>Paenibacillaceae</taxon>
        <taxon>Paenibacillus</taxon>
    </lineage>
</organism>
<evidence type="ECO:0000256" key="1">
    <source>
        <dbReference type="ARBA" id="ARBA00023015"/>
    </source>
</evidence>
<dbReference type="PANTHER" id="PTHR43280">
    <property type="entry name" value="ARAC-FAMILY TRANSCRIPTIONAL REGULATOR"/>
    <property type="match status" value="1"/>
</dbReference>
<evidence type="ECO:0000259" key="4">
    <source>
        <dbReference type="PROSITE" id="PS01124"/>
    </source>
</evidence>
<comment type="caution">
    <text evidence="5">The sequence shown here is derived from an EMBL/GenBank/DDBJ whole genome shotgun (WGS) entry which is preliminary data.</text>
</comment>
<dbReference type="Gene3D" id="1.10.10.60">
    <property type="entry name" value="Homeodomain-like"/>
    <property type="match status" value="2"/>
</dbReference>
<dbReference type="PANTHER" id="PTHR43280:SF2">
    <property type="entry name" value="HTH-TYPE TRANSCRIPTIONAL REGULATOR EXSA"/>
    <property type="match status" value="1"/>
</dbReference>
<dbReference type="InterPro" id="IPR018062">
    <property type="entry name" value="HTH_AraC-typ_CS"/>
</dbReference>
<keyword evidence="1" id="KW-0805">Transcription regulation</keyword>
<proteinExistence type="predicted"/>
<dbReference type="GO" id="GO:0003700">
    <property type="term" value="F:DNA-binding transcription factor activity"/>
    <property type="evidence" value="ECO:0007669"/>
    <property type="project" value="InterPro"/>
</dbReference>
<dbReference type="SMART" id="SM00342">
    <property type="entry name" value="HTH_ARAC"/>
    <property type="match status" value="1"/>
</dbReference>
<accession>A0A1V4HGS7</accession>
<evidence type="ECO:0000313" key="5">
    <source>
        <dbReference type="EMBL" id="OPH54716.1"/>
    </source>
</evidence>
<dbReference type="InterPro" id="IPR009057">
    <property type="entry name" value="Homeodomain-like_sf"/>
</dbReference>
<dbReference type="PROSITE" id="PS00041">
    <property type="entry name" value="HTH_ARAC_FAMILY_1"/>
    <property type="match status" value="1"/>
</dbReference>
<evidence type="ECO:0000256" key="2">
    <source>
        <dbReference type="ARBA" id="ARBA00023125"/>
    </source>
</evidence>
<reference evidence="6" key="1">
    <citation type="submission" date="2016-07" db="EMBL/GenBank/DDBJ databases">
        <authorList>
            <person name="Florea S."/>
            <person name="Webb J.S."/>
            <person name="Jaromczyk J."/>
            <person name="Schardl C.L."/>
        </authorList>
    </citation>
    <scope>NUCLEOTIDE SEQUENCE [LARGE SCALE GENOMIC DNA]</scope>
    <source>
        <strain evidence="6">CY1</strain>
    </source>
</reference>
<evidence type="ECO:0000256" key="3">
    <source>
        <dbReference type="ARBA" id="ARBA00023163"/>
    </source>
</evidence>
<gene>
    <name evidence="5" type="ORF">BC351_31380</name>
</gene>
<dbReference type="OrthoDB" id="2636626at2"/>
<dbReference type="SUPFAM" id="SSF46689">
    <property type="entry name" value="Homeodomain-like"/>
    <property type="match status" value="2"/>
</dbReference>
<dbReference type="STRING" id="1469647.BC351_31380"/>
<keyword evidence="3" id="KW-0804">Transcription</keyword>
<dbReference type="GO" id="GO:0043565">
    <property type="term" value="F:sequence-specific DNA binding"/>
    <property type="evidence" value="ECO:0007669"/>
    <property type="project" value="InterPro"/>
</dbReference>